<comment type="caution">
    <text evidence="1">The sequence shown here is derived from an EMBL/GenBank/DDBJ whole genome shotgun (WGS) entry which is preliminary data.</text>
</comment>
<organism evidence="1 2">
    <name type="scientific">Dreissena polymorpha</name>
    <name type="common">Zebra mussel</name>
    <name type="synonym">Mytilus polymorpha</name>
    <dbReference type="NCBI Taxonomy" id="45954"/>
    <lineage>
        <taxon>Eukaryota</taxon>
        <taxon>Metazoa</taxon>
        <taxon>Spiralia</taxon>
        <taxon>Lophotrochozoa</taxon>
        <taxon>Mollusca</taxon>
        <taxon>Bivalvia</taxon>
        <taxon>Autobranchia</taxon>
        <taxon>Heteroconchia</taxon>
        <taxon>Euheterodonta</taxon>
        <taxon>Imparidentia</taxon>
        <taxon>Neoheterodontei</taxon>
        <taxon>Myida</taxon>
        <taxon>Dreissenoidea</taxon>
        <taxon>Dreissenidae</taxon>
        <taxon>Dreissena</taxon>
    </lineage>
</organism>
<sequence length="113" mass="13239">MNTTSSYKKFQKVTKVNVDDVEVIACKSHFEDLADKLKCAANKIDQNTTDNKTCKQEFLKELQQLRIDVNTRFECLQSKCEKQCSQTFETNTERLARVRTCCNELKKRIENHQ</sequence>
<reference evidence="1" key="2">
    <citation type="submission" date="2020-11" db="EMBL/GenBank/DDBJ databases">
        <authorList>
            <person name="McCartney M.A."/>
            <person name="Auch B."/>
            <person name="Kono T."/>
            <person name="Mallez S."/>
            <person name="Becker A."/>
            <person name="Gohl D.M."/>
            <person name="Silverstein K.A.T."/>
            <person name="Koren S."/>
            <person name="Bechman K.B."/>
            <person name="Herman A."/>
            <person name="Abrahante J.E."/>
            <person name="Garbe J."/>
        </authorList>
    </citation>
    <scope>NUCLEOTIDE SEQUENCE</scope>
    <source>
        <strain evidence="1">Duluth1</strain>
        <tissue evidence="1">Whole animal</tissue>
    </source>
</reference>
<protein>
    <submittedName>
        <fullName evidence="1">Uncharacterized protein</fullName>
    </submittedName>
</protein>
<proteinExistence type="predicted"/>
<evidence type="ECO:0000313" key="2">
    <source>
        <dbReference type="Proteomes" id="UP000828390"/>
    </source>
</evidence>
<reference evidence="1" key="1">
    <citation type="journal article" date="2019" name="bioRxiv">
        <title>The Genome of the Zebra Mussel, Dreissena polymorpha: A Resource for Invasive Species Research.</title>
        <authorList>
            <person name="McCartney M.A."/>
            <person name="Auch B."/>
            <person name="Kono T."/>
            <person name="Mallez S."/>
            <person name="Zhang Y."/>
            <person name="Obille A."/>
            <person name="Becker A."/>
            <person name="Abrahante J.E."/>
            <person name="Garbe J."/>
            <person name="Badalamenti J.P."/>
            <person name="Herman A."/>
            <person name="Mangelson H."/>
            <person name="Liachko I."/>
            <person name="Sullivan S."/>
            <person name="Sone E.D."/>
            <person name="Koren S."/>
            <person name="Silverstein K.A.T."/>
            <person name="Beckman K.B."/>
            <person name="Gohl D.M."/>
        </authorList>
    </citation>
    <scope>NUCLEOTIDE SEQUENCE</scope>
    <source>
        <strain evidence="1">Duluth1</strain>
        <tissue evidence="1">Whole animal</tissue>
    </source>
</reference>
<name>A0A9D4G0C7_DREPO</name>
<dbReference type="Proteomes" id="UP000828390">
    <property type="component" value="Unassembled WGS sequence"/>
</dbReference>
<accession>A0A9D4G0C7</accession>
<gene>
    <name evidence="1" type="ORF">DPMN_133544</name>
</gene>
<dbReference type="EMBL" id="JAIWYP010000006">
    <property type="protein sequence ID" value="KAH3805247.1"/>
    <property type="molecule type" value="Genomic_DNA"/>
</dbReference>
<dbReference type="AlphaFoldDB" id="A0A9D4G0C7"/>
<keyword evidence="2" id="KW-1185">Reference proteome</keyword>
<evidence type="ECO:0000313" key="1">
    <source>
        <dbReference type="EMBL" id="KAH3805247.1"/>
    </source>
</evidence>